<dbReference type="Proteomes" id="UP000245783">
    <property type="component" value="Unassembled WGS sequence"/>
</dbReference>
<sequence>MTQEGSPVEPSRTCAHRTALWRHLELDLPNLEELSKTRESPDWEEVEIALLESEAHISSKRYAMKGTPTAMRRPASKAWHGSARNSPDDRYFAPTPRIATDRRVNHAWPATSRSARAWAEYLAKKKSMPNGGGSRKRERERVNNDQLMARRNIAL</sequence>
<organism evidence="2 3">
    <name type="scientific">Ceraceosorus guamensis</name>
    <dbReference type="NCBI Taxonomy" id="1522189"/>
    <lineage>
        <taxon>Eukaryota</taxon>
        <taxon>Fungi</taxon>
        <taxon>Dikarya</taxon>
        <taxon>Basidiomycota</taxon>
        <taxon>Ustilaginomycotina</taxon>
        <taxon>Exobasidiomycetes</taxon>
        <taxon>Ceraceosorales</taxon>
        <taxon>Ceraceosoraceae</taxon>
        <taxon>Ceraceosorus</taxon>
    </lineage>
</organism>
<feature type="region of interest" description="Disordered" evidence="1">
    <location>
        <begin position="124"/>
        <end position="146"/>
    </location>
</feature>
<dbReference type="AlphaFoldDB" id="A0A316VU45"/>
<dbReference type="InParanoid" id="A0A316VU45"/>
<evidence type="ECO:0000313" key="2">
    <source>
        <dbReference type="EMBL" id="PWN40744.1"/>
    </source>
</evidence>
<keyword evidence="3" id="KW-1185">Reference proteome</keyword>
<feature type="region of interest" description="Disordered" evidence="1">
    <location>
        <begin position="62"/>
        <end position="97"/>
    </location>
</feature>
<dbReference type="GeneID" id="37037119"/>
<gene>
    <name evidence="2" type="ORF">IE81DRAFT_331420</name>
</gene>
<reference evidence="2 3" key="1">
    <citation type="journal article" date="2018" name="Mol. Biol. Evol.">
        <title>Broad Genomic Sampling Reveals a Smut Pathogenic Ancestry of the Fungal Clade Ustilaginomycotina.</title>
        <authorList>
            <person name="Kijpornyongpan T."/>
            <person name="Mondo S.J."/>
            <person name="Barry K."/>
            <person name="Sandor L."/>
            <person name="Lee J."/>
            <person name="Lipzen A."/>
            <person name="Pangilinan J."/>
            <person name="LaButti K."/>
            <person name="Hainaut M."/>
            <person name="Henrissat B."/>
            <person name="Grigoriev I.V."/>
            <person name="Spatafora J.W."/>
            <person name="Aime M.C."/>
        </authorList>
    </citation>
    <scope>NUCLEOTIDE SEQUENCE [LARGE SCALE GENOMIC DNA]</scope>
    <source>
        <strain evidence="2 3">MCA 4658</strain>
    </source>
</reference>
<dbReference type="EMBL" id="KZ819408">
    <property type="protein sequence ID" value="PWN40744.1"/>
    <property type="molecule type" value="Genomic_DNA"/>
</dbReference>
<proteinExistence type="predicted"/>
<protein>
    <submittedName>
        <fullName evidence="2">Uncharacterized protein</fullName>
    </submittedName>
</protein>
<evidence type="ECO:0000256" key="1">
    <source>
        <dbReference type="SAM" id="MobiDB-lite"/>
    </source>
</evidence>
<dbReference type="RefSeq" id="XP_025367904.1">
    <property type="nucleotide sequence ID" value="XM_025515249.1"/>
</dbReference>
<name>A0A316VU45_9BASI</name>
<evidence type="ECO:0000313" key="3">
    <source>
        <dbReference type="Proteomes" id="UP000245783"/>
    </source>
</evidence>
<accession>A0A316VU45</accession>